<dbReference type="Gene3D" id="1.20.144.10">
    <property type="entry name" value="Phosphatidic acid phosphatase type 2/haloperoxidase"/>
    <property type="match status" value="1"/>
</dbReference>
<keyword evidence="5 6" id="KW-0472">Membrane</keyword>
<evidence type="ECO:0000313" key="8">
    <source>
        <dbReference type="EMBL" id="GAB1314175.1"/>
    </source>
</evidence>
<reference evidence="8 9" key="1">
    <citation type="submission" date="2024-09" db="EMBL/GenBank/DDBJ databases">
        <title>Itraconazole resistance in Madurella fahalii resulting from another homologue of gene encoding cytochrome P450 14-alpha sterol demethylase (CYP51).</title>
        <authorList>
            <person name="Yoshioka I."/>
            <person name="Fahal A.H."/>
            <person name="Kaneko S."/>
            <person name="Yaguchi T."/>
        </authorList>
    </citation>
    <scope>NUCLEOTIDE SEQUENCE [LARGE SCALE GENOMIC DNA]</scope>
    <source>
        <strain evidence="8 9">IFM 68171</strain>
    </source>
</reference>
<accession>A0ABQ0G9C6</accession>
<evidence type="ECO:0000256" key="2">
    <source>
        <dbReference type="ARBA" id="ARBA00022692"/>
    </source>
</evidence>
<keyword evidence="4 6" id="KW-1133">Transmembrane helix</keyword>
<keyword evidence="3 6" id="KW-0378">Hydrolase</keyword>
<keyword evidence="6" id="KW-0256">Endoplasmic reticulum</keyword>
<protein>
    <recommendedName>
        <fullName evidence="6">Dolichyldiphosphatase</fullName>
        <ecNumber evidence="6">3.6.1.43</ecNumber>
    </recommendedName>
</protein>
<keyword evidence="2 6" id="KW-0812">Transmembrane</keyword>
<dbReference type="Proteomes" id="UP001628179">
    <property type="component" value="Unassembled WGS sequence"/>
</dbReference>
<comment type="caution">
    <text evidence="8">The sequence shown here is derived from an EMBL/GenBank/DDBJ whole genome shotgun (WGS) entry which is preliminary data.</text>
</comment>
<dbReference type="InterPro" id="IPR036938">
    <property type="entry name" value="PAP2/HPO_sf"/>
</dbReference>
<dbReference type="InterPro" id="IPR039667">
    <property type="entry name" value="Dolichyldiphosphatase_PAP2"/>
</dbReference>
<comment type="function">
    <text evidence="6">Required for efficient N-glycosylation. Necessary for maintaining optimal levels of dolichol-linked oligosaccharides. Hydrolyzes dolichyl pyrophosphate at a very high rate and dolichyl monophosphate at a much lower rate. Does not act on phosphatidate.</text>
</comment>
<evidence type="ECO:0000256" key="4">
    <source>
        <dbReference type="ARBA" id="ARBA00022989"/>
    </source>
</evidence>
<comment type="subcellular location">
    <subcellularLocation>
        <location evidence="6">Endoplasmic reticulum membrane</location>
        <topology evidence="6">Multi-pass membrane protein</topology>
    </subcellularLocation>
    <subcellularLocation>
        <location evidence="1">Membrane</location>
        <topology evidence="1">Multi-pass membrane protein</topology>
    </subcellularLocation>
</comment>
<evidence type="ECO:0000256" key="3">
    <source>
        <dbReference type="ARBA" id="ARBA00022801"/>
    </source>
</evidence>
<feature type="domain" description="Phosphatidic acid phosphatase type 2/haloperoxidase" evidence="7">
    <location>
        <begin position="59"/>
        <end position="225"/>
    </location>
</feature>
<feature type="transmembrane region" description="Helical" evidence="6">
    <location>
        <begin position="206"/>
        <end position="227"/>
    </location>
</feature>
<dbReference type="GeneID" id="98175128"/>
<dbReference type="RefSeq" id="XP_070915906.1">
    <property type="nucleotide sequence ID" value="XM_071059805.1"/>
</dbReference>
<dbReference type="CDD" id="cd03382">
    <property type="entry name" value="PAP2_dolichyldiphosphatase"/>
    <property type="match status" value="1"/>
</dbReference>
<dbReference type="SUPFAM" id="SSF48317">
    <property type="entry name" value="Acid phosphatase/Vanadium-dependent haloperoxidase"/>
    <property type="match status" value="1"/>
</dbReference>
<feature type="transmembrane region" description="Helical" evidence="6">
    <location>
        <begin position="95"/>
        <end position="114"/>
    </location>
</feature>
<dbReference type="Pfam" id="PF01569">
    <property type="entry name" value="PAP2"/>
    <property type="match status" value="1"/>
</dbReference>
<comment type="similarity">
    <text evidence="6">Belongs to the dolichyldiphosphatase family.</text>
</comment>
<feature type="transmembrane region" description="Helical" evidence="6">
    <location>
        <begin position="178"/>
        <end position="200"/>
    </location>
</feature>
<dbReference type="EC" id="3.6.1.43" evidence="6"/>
<evidence type="ECO:0000313" key="9">
    <source>
        <dbReference type="Proteomes" id="UP001628179"/>
    </source>
</evidence>
<evidence type="ECO:0000256" key="5">
    <source>
        <dbReference type="ARBA" id="ARBA00023136"/>
    </source>
</evidence>
<dbReference type="InterPro" id="IPR000326">
    <property type="entry name" value="PAP2/HPO"/>
</dbReference>
<dbReference type="PANTHER" id="PTHR11247:SF1">
    <property type="entry name" value="DOLICHYLDIPHOSPHATASE 1"/>
    <property type="match status" value="1"/>
</dbReference>
<evidence type="ECO:0000259" key="7">
    <source>
        <dbReference type="Pfam" id="PF01569"/>
    </source>
</evidence>
<dbReference type="EMBL" id="BAAFSV010000002">
    <property type="protein sequence ID" value="GAB1314175.1"/>
    <property type="molecule type" value="Genomic_DNA"/>
</dbReference>
<comment type="catalytic activity">
    <reaction evidence="6">
        <text>a di-trans,poly-cis-dolichyl diphosphate + H2O = a di-trans,poly-cis-dolichyl phosphate + phosphate + H(+)</text>
        <dbReference type="Rhea" id="RHEA:14385"/>
        <dbReference type="Rhea" id="RHEA-COMP:19498"/>
        <dbReference type="Rhea" id="RHEA-COMP:19506"/>
        <dbReference type="ChEBI" id="CHEBI:15377"/>
        <dbReference type="ChEBI" id="CHEBI:15378"/>
        <dbReference type="ChEBI" id="CHEBI:43474"/>
        <dbReference type="ChEBI" id="CHEBI:57497"/>
        <dbReference type="ChEBI" id="CHEBI:57683"/>
        <dbReference type="EC" id="3.6.1.43"/>
    </reaction>
</comment>
<proteinExistence type="inferred from homology"/>
<evidence type="ECO:0000256" key="6">
    <source>
        <dbReference type="RuleBase" id="RU367078"/>
    </source>
</evidence>
<name>A0ABQ0G9C6_9PEZI</name>
<sequence>MADDVTPLASLSLTHVYYNPSDPVSHLCAFLSLLPQALVVVYVTLLWSTREAEVLLTFLGQLACEAVNFALKRLIKEERPRLMHQQGARGYGMPSSHAQFAVFWAVAVGLFLVVRHRPAMMAAAAGGGGGGRGAEGSKRREPPALADVPRAYRSGGLPAVSASIEAYSHTPWTVAQRVAVSAGALVVAALVAWSRVYLGYHTVRQVLAGCAAGVVSAVGWFTMTHLLRETGLLAWALQTPVARWFRLRDLVVTEDLCQAGWEKWEKRRRELLEEEKKAA</sequence>
<keyword evidence="9" id="KW-1185">Reference proteome</keyword>
<feature type="transmembrane region" description="Helical" evidence="6">
    <location>
        <begin position="24"/>
        <end position="47"/>
    </location>
</feature>
<dbReference type="PANTHER" id="PTHR11247">
    <property type="entry name" value="PALMITOYL-PROTEIN THIOESTERASE/DOLICHYLDIPHOSPHATASE 1"/>
    <property type="match status" value="1"/>
</dbReference>
<organism evidence="8 9">
    <name type="scientific">Madurella fahalii</name>
    <dbReference type="NCBI Taxonomy" id="1157608"/>
    <lineage>
        <taxon>Eukaryota</taxon>
        <taxon>Fungi</taxon>
        <taxon>Dikarya</taxon>
        <taxon>Ascomycota</taxon>
        <taxon>Pezizomycotina</taxon>
        <taxon>Sordariomycetes</taxon>
        <taxon>Sordariomycetidae</taxon>
        <taxon>Sordariales</taxon>
        <taxon>Sordariales incertae sedis</taxon>
        <taxon>Madurella</taxon>
    </lineage>
</organism>
<comment type="pathway">
    <text evidence="6">Protein modification; protein glycosylation.</text>
</comment>
<evidence type="ECO:0000256" key="1">
    <source>
        <dbReference type="ARBA" id="ARBA00004141"/>
    </source>
</evidence>
<gene>
    <name evidence="8" type="ORF">MFIFM68171_04385</name>
</gene>